<accession>A0A1G8UVI3</accession>
<keyword evidence="2" id="KW-0732">Signal</keyword>
<keyword evidence="4" id="KW-1185">Reference proteome</keyword>
<evidence type="ECO:0000313" key="4">
    <source>
        <dbReference type="Proteomes" id="UP000199382"/>
    </source>
</evidence>
<evidence type="ECO:0000256" key="2">
    <source>
        <dbReference type="SAM" id="SignalP"/>
    </source>
</evidence>
<keyword evidence="1" id="KW-0472">Membrane</keyword>
<feature type="signal peptide" evidence="2">
    <location>
        <begin position="1"/>
        <end position="24"/>
    </location>
</feature>
<organism evidence="3 4">
    <name type="scientific">Aliiruegeria lutimaris</name>
    <dbReference type="NCBI Taxonomy" id="571298"/>
    <lineage>
        <taxon>Bacteria</taxon>
        <taxon>Pseudomonadati</taxon>
        <taxon>Pseudomonadota</taxon>
        <taxon>Alphaproteobacteria</taxon>
        <taxon>Rhodobacterales</taxon>
        <taxon>Roseobacteraceae</taxon>
        <taxon>Aliiruegeria</taxon>
    </lineage>
</organism>
<name>A0A1G8UVI3_9RHOB</name>
<keyword evidence="1" id="KW-0812">Transmembrane</keyword>
<feature type="chain" id="PRO_5011667020" evidence="2">
    <location>
        <begin position="25"/>
        <end position="217"/>
    </location>
</feature>
<gene>
    <name evidence="3" type="ORF">SAMN04488026_10203</name>
</gene>
<dbReference type="RefSeq" id="WP_093155470.1">
    <property type="nucleotide sequence ID" value="NZ_FNEK01000020.1"/>
</dbReference>
<dbReference type="OrthoDB" id="9814800at2"/>
<sequence>MLIRLIVRAAILALLFVQPLAAQTAPPTESNLKGSGYFRDQDTLPGSYRLYLQQPSKLDWLSSVGPVQEKVKKSSFTTDAHEGVANYSPRRQCTECHTNHSRDLHVSRMEVRCTQCHRDTPIAGIYHYYSAMNPIRRHAYVCAKCHEGATPSFASYVVHEPNPLAMETRESFPALFYATWFMVILAGGVLAFFVPLAVLWGLREFISVVRGRFSHGS</sequence>
<proteinExistence type="predicted"/>
<dbReference type="Proteomes" id="UP000199382">
    <property type="component" value="Unassembled WGS sequence"/>
</dbReference>
<feature type="transmembrane region" description="Helical" evidence="1">
    <location>
        <begin position="174"/>
        <end position="202"/>
    </location>
</feature>
<reference evidence="3 4" key="1">
    <citation type="submission" date="2016-10" db="EMBL/GenBank/DDBJ databases">
        <authorList>
            <person name="de Groot N.N."/>
        </authorList>
    </citation>
    <scope>NUCLEOTIDE SEQUENCE [LARGE SCALE GENOMIC DNA]</scope>
    <source>
        <strain evidence="3 4">DSM 25294</strain>
    </source>
</reference>
<dbReference type="Gene3D" id="3.90.10.10">
    <property type="entry name" value="Cytochrome C3"/>
    <property type="match status" value="1"/>
</dbReference>
<dbReference type="EMBL" id="FNEK01000020">
    <property type="protein sequence ID" value="SDJ57866.1"/>
    <property type="molecule type" value="Genomic_DNA"/>
</dbReference>
<keyword evidence="1" id="KW-1133">Transmembrane helix</keyword>
<dbReference type="AlphaFoldDB" id="A0A1G8UVI3"/>
<evidence type="ECO:0000256" key="1">
    <source>
        <dbReference type="SAM" id="Phobius"/>
    </source>
</evidence>
<dbReference type="InterPro" id="IPR036280">
    <property type="entry name" value="Multihaem_cyt_sf"/>
</dbReference>
<dbReference type="SUPFAM" id="SSF48695">
    <property type="entry name" value="Multiheme cytochromes"/>
    <property type="match status" value="1"/>
</dbReference>
<protein>
    <submittedName>
        <fullName evidence="3">Uncharacterized protein</fullName>
    </submittedName>
</protein>
<dbReference type="STRING" id="571298.SAMN04488026_10203"/>
<evidence type="ECO:0000313" key="3">
    <source>
        <dbReference type="EMBL" id="SDJ57866.1"/>
    </source>
</evidence>